<reference evidence="1" key="1">
    <citation type="journal article" date="2013" name="Environ. Microbiol.">
        <title>Microbiota from the distal guts of lean and obese adolescents exhibit partial functional redundancy besides clear differences in community structure.</title>
        <authorList>
            <person name="Ferrer M."/>
            <person name="Ruiz A."/>
            <person name="Lanza F."/>
            <person name="Haange S.B."/>
            <person name="Oberbach A."/>
            <person name="Till H."/>
            <person name="Bargiela R."/>
            <person name="Campoy C."/>
            <person name="Segura M.T."/>
            <person name="Richter M."/>
            <person name="von Bergen M."/>
            <person name="Seifert J."/>
            <person name="Suarez A."/>
        </authorList>
    </citation>
    <scope>NUCLEOTIDE SEQUENCE</scope>
</reference>
<comment type="caution">
    <text evidence="1">The sequence shown here is derived from an EMBL/GenBank/DDBJ whole genome shotgun (WGS) entry which is preliminary data.</text>
</comment>
<protein>
    <submittedName>
        <fullName evidence="1">Uncharacterized protein</fullName>
    </submittedName>
</protein>
<sequence>SNNYWKRDNLFSLRYANWNKDKFMGILPNSQFGDLADADPGKQLAQGMEAGDFSVLLLSDCTLRL</sequence>
<name>K1SS42_9ZZZZ</name>
<organism evidence="1">
    <name type="scientific">human gut metagenome</name>
    <dbReference type="NCBI Taxonomy" id="408170"/>
    <lineage>
        <taxon>unclassified sequences</taxon>
        <taxon>metagenomes</taxon>
        <taxon>organismal metagenomes</taxon>
    </lineage>
</organism>
<feature type="non-terminal residue" evidence="1">
    <location>
        <position position="1"/>
    </location>
</feature>
<dbReference type="AlphaFoldDB" id="K1SS42"/>
<evidence type="ECO:0000313" key="1">
    <source>
        <dbReference type="EMBL" id="EKC63462.1"/>
    </source>
</evidence>
<dbReference type="EMBL" id="AJWZ01005123">
    <property type="protein sequence ID" value="EKC63462.1"/>
    <property type="molecule type" value="Genomic_DNA"/>
</dbReference>
<proteinExistence type="predicted"/>
<gene>
    <name evidence="1" type="ORF">OBE_07452</name>
</gene>
<accession>K1SS42</accession>